<dbReference type="AlphaFoldDB" id="A0A2S6CCA4"/>
<sequence>MSAPNNGRDLFTQLPLELLREISEYLRLEDRLKLRTVFSKAQEDIVADLVGPILKTIYLSPSAYSICEFHRLLLSAFYRRHIRAVAYIPLAVPASLRRSTQMTLRAFAFTHKMPLTGIRLSVGYDIYKICYEQHWEGSSGLSARYDLAADLAQLPSLSHLAVTTTAKAVGLNASRVWRSDAHYDLGREDLSRAAVRLLESQTDLLHDAMLPLAAKQAQLNLTAITLDYSTDKRPSLLTVFSLLKPLVPDSVDHFLRNERYTKLRTLELNAEKFYFGRISAKVFLQWLKNHGNRSQLREIKLNNILLVPYPGECDAAEVSMTTKALLKQEFRAVLLEACKCRLRSFVMEIDRQPSYALPCPPFARVRSADAAWFDELAEEMQVQIGERGWNFGEYVMNNPWEDEDVCMDV</sequence>
<evidence type="ECO:0000313" key="3">
    <source>
        <dbReference type="Proteomes" id="UP000237631"/>
    </source>
</evidence>
<organism evidence="2 3">
    <name type="scientific">Cercospora berteroae</name>
    <dbReference type="NCBI Taxonomy" id="357750"/>
    <lineage>
        <taxon>Eukaryota</taxon>
        <taxon>Fungi</taxon>
        <taxon>Dikarya</taxon>
        <taxon>Ascomycota</taxon>
        <taxon>Pezizomycotina</taxon>
        <taxon>Dothideomycetes</taxon>
        <taxon>Dothideomycetidae</taxon>
        <taxon>Mycosphaerellales</taxon>
        <taxon>Mycosphaerellaceae</taxon>
        <taxon>Cercospora</taxon>
    </lineage>
</organism>
<keyword evidence="3" id="KW-1185">Reference proteome</keyword>
<dbReference type="InterPro" id="IPR001810">
    <property type="entry name" value="F-box_dom"/>
</dbReference>
<proteinExistence type="predicted"/>
<gene>
    <name evidence="2" type="ORF">CBER1_01366</name>
</gene>
<reference evidence="3" key="1">
    <citation type="journal article" date="2017" name="bioRxiv">
        <title>Conservation of a gene cluster reveals novel cercosporin biosynthetic mechanisms and extends production to the genus Colletotrichum.</title>
        <authorList>
            <person name="de Jonge R."/>
            <person name="Ebert M.K."/>
            <person name="Huitt-Roehl C.R."/>
            <person name="Pal P."/>
            <person name="Suttle J.C."/>
            <person name="Spanner R.E."/>
            <person name="Neubauer J.D."/>
            <person name="Jurick W.M.II."/>
            <person name="Stott K.A."/>
            <person name="Secor G.A."/>
            <person name="Thomma B.P.H.J."/>
            <person name="Van de Peer Y."/>
            <person name="Townsend C.A."/>
            <person name="Bolton M.D."/>
        </authorList>
    </citation>
    <scope>NUCLEOTIDE SEQUENCE [LARGE SCALE GENOMIC DNA]</scope>
    <source>
        <strain evidence="3">CBS538.71</strain>
    </source>
</reference>
<feature type="domain" description="F-box" evidence="1">
    <location>
        <begin position="8"/>
        <end position="57"/>
    </location>
</feature>
<accession>A0A2S6CCA4</accession>
<protein>
    <recommendedName>
        <fullName evidence="1">F-box domain-containing protein</fullName>
    </recommendedName>
</protein>
<dbReference type="OrthoDB" id="17199at2759"/>
<evidence type="ECO:0000313" key="2">
    <source>
        <dbReference type="EMBL" id="PPJ57360.1"/>
    </source>
</evidence>
<comment type="caution">
    <text evidence="2">The sequence shown here is derived from an EMBL/GenBank/DDBJ whole genome shotgun (WGS) entry which is preliminary data.</text>
</comment>
<dbReference type="Proteomes" id="UP000237631">
    <property type="component" value="Unassembled WGS sequence"/>
</dbReference>
<evidence type="ECO:0000259" key="1">
    <source>
        <dbReference type="PROSITE" id="PS50181"/>
    </source>
</evidence>
<name>A0A2S6CCA4_9PEZI</name>
<dbReference type="EMBL" id="PNEN01000495">
    <property type="protein sequence ID" value="PPJ57360.1"/>
    <property type="molecule type" value="Genomic_DNA"/>
</dbReference>
<dbReference type="PROSITE" id="PS50181">
    <property type="entry name" value="FBOX"/>
    <property type="match status" value="1"/>
</dbReference>